<organism evidence="1 2">
    <name type="scientific">Dallia pectoralis</name>
    <name type="common">Alaska blackfish</name>
    <dbReference type="NCBI Taxonomy" id="75939"/>
    <lineage>
        <taxon>Eukaryota</taxon>
        <taxon>Metazoa</taxon>
        <taxon>Chordata</taxon>
        <taxon>Craniata</taxon>
        <taxon>Vertebrata</taxon>
        <taxon>Euteleostomi</taxon>
        <taxon>Actinopterygii</taxon>
        <taxon>Neopterygii</taxon>
        <taxon>Teleostei</taxon>
        <taxon>Protacanthopterygii</taxon>
        <taxon>Esociformes</taxon>
        <taxon>Umbridae</taxon>
        <taxon>Dallia</taxon>
    </lineage>
</organism>
<keyword evidence="2" id="KW-1185">Reference proteome</keyword>
<evidence type="ECO:0000313" key="2">
    <source>
        <dbReference type="Proteomes" id="UP001157502"/>
    </source>
</evidence>
<dbReference type="Proteomes" id="UP001157502">
    <property type="component" value="Chromosome 11"/>
</dbReference>
<evidence type="ECO:0000313" key="1">
    <source>
        <dbReference type="EMBL" id="KAJ8004641.1"/>
    </source>
</evidence>
<protein>
    <submittedName>
        <fullName evidence="1">Uncharacterized protein</fullName>
    </submittedName>
</protein>
<reference evidence="1" key="1">
    <citation type="submission" date="2021-05" db="EMBL/GenBank/DDBJ databases">
        <authorList>
            <person name="Pan Q."/>
            <person name="Jouanno E."/>
            <person name="Zahm M."/>
            <person name="Klopp C."/>
            <person name="Cabau C."/>
            <person name="Louis A."/>
            <person name="Berthelot C."/>
            <person name="Parey E."/>
            <person name="Roest Crollius H."/>
            <person name="Montfort J."/>
            <person name="Robinson-Rechavi M."/>
            <person name="Bouchez O."/>
            <person name="Lampietro C."/>
            <person name="Lopez Roques C."/>
            <person name="Donnadieu C."/>
            <person name="Postlethwait J."/>
            <person name="Bobe J."/>
            <person name="Dillon D."/>
            <person name="Chandos A."/>
            <person name="von Hippel F."/>
            <person name="Guiguen Y."/>
        </authorList>
    </citation>
    <scope>NUCLEOTIDE SEQUENCE</scope>
    <source>
        <strain evidence="1">YG-Jan2019</strain>
    </source>
</reference>
<sequence>METPGHSTSPGSLTRLQISRVTFPRHKLTCEYKDKMKNRPIIFTCCSMILLALTMFCDGGHVLQCNKFQFDIYVHENCLAYFNHSMEPSDYRNTCPWPTFRGSYVALNDCVDEAASVTRCIEPSLKDAVFLEVHSGFFNLCSRLANPDVLVLILLIVPCVIATLLFSVLCVPLATKTSEGL</sequence>
<comment type="caution">
    <text evidence="1">The sequence shown here is derived from an EMBL/GenBank/DDBJ whole genome shotgun (WGS) entry which is preliminary data.</text>
</comment>
<proteinExistence type="predicted"/>
<name>A0ACC2GMB3_DALPE</name>
<accession>A0ACC2GMB3</accession>
<gene>
    <name evidence="1" type="ORF">DPEC_G00138430</name>
</gene>
<dbReference type="EMBL" id="CM055738">
    <property type="protein sequence ID" value="KAJ8004641.1"/>
    <property type="molecule type" value="Genomic_DNA"/>
</dbReference>